<name>A0AAT9J7P5_9VIRU</name>
<gene>
    <name evidence="1" type="ORF">AvPV1_gp15</name>
</gene>
<accession>A0AAT9J7P5</accession>
<sequence length="119" mass="13889">MLERSCELNELKQLYEAVVAVGLPKPLQNPVKARGRKAFNRFLLLSIIVYGIQRGWSYRDMERFAKEHLDELKELDPGLRKAPDHSSFYVVASKLKVTDILRIYAKLKEQRGEVPVLWY</sequence>
<protein>
    <recommendedName>
        <fullName evidence="2">Transposase</fullName>
    </recommendedName>
</protein>
<dbReference type="EMBL" id="BK065155">
    <property type="protein sequence ID" value="DBA54597.1"/>
    <property type="molecule type" value="Genomic_DNA"/>
</dbReference>
<reference evidence="1" key="1">
    <citation type="journal article" date="2024" name="ISME J.">
        <title>Pleomorphic viruses establish stable relationship with marine hyperthermophilic archaea.</title>
        <authorList>
            <person name="Baquero D.P."/>
            <person name="Bignon E.A."/>
            <person name="Krupovic M."/>
        </authorList>
    </citation>
    <scope>NUCLEOTIDE SEQUENCE</scope>
</reference>
<evidence type="ECO:0000313" key="1">
    <source>
        <dbReference type="EMBL" id="DBA54597.1"/>
    </source>
</evidence>
<evidence type="ECO:0008006" key="2">
    <source>
        <dbReference type="Google" id="ProtNLM"/>
    </source>
</evidence>
<proteinExistence type="predicted"/>
<organism evidence="1">
    <name type="scientific">Archaeoglobus veneficus pleomorphic virus 1</name>
    <dbReference type="NCBI Taxonomy" id="3115750"/>
    <lineage>
        <taxon>Viruses</taxon>
        <taxon>Monodnaviria</taxon>
        <taxon>Trapavirae</taxon>
        <taxon>Calorviricota</taxon>
        <taxon>Caminiviricetes</taxon>
        <taxon>Ageovirales</taxon>
        <taxon>Thalassapleoviridae</taxon>
        <taxon>Avenivirus</taxon>
        <taxon>Avenivirus atlanticense</taxon>
    </lineage>
</organism>